<reference evidence="2 3" key="1">
    <citation type="journal article" date="2016" name="Nat. Commun.">
        <title>Thousands of microbial genomes shed light on interconnected biogeochemical processes in an aquifer system.</title>
        <authorList>
            <person name="Anantharaman K."/>
            <person name="Brown C.T."/>
            <person name="Hug L.A."/>
            <person name="Sharon I."/>
            <person name="Castelle C.J."/>
            <person name="Probst A.J."/>
            <person name="Thomas B.C."/>
            <person name="Singh A."/>
            <person name="Wilkins M.J."/>
            <person name="Karaoz U."/>
            <person name="Brodie E.L."/>
            <person name="Williams K.H."/>
            <person name="Hubbard S.S."/>
            <person name="Banfield J.F."/>
        </authorList>
    </citation>
    <scope>NUCLEOTIDE SEQUENCE [LARGE SCALE GENOMIC DNA]</scope>
</reference>
<organism evidence="2 3">
    <name type="scientific">Candidatus Wolfebacteria bacterium RIFOXYD1_FULL_48_65</name>
    <dbReference type="NCBI Taxonomy" id="1802561"/>
    <lineage>
        <taxon>Bacteria</taxon>
        <taxon>Candidatus Wolfeibacteriota</taxon>
    </lineage>
</organism>
<sequence length="159" mass="17849">MRITTVQHMNKETLRFSILGAALFVAGLLQFSGIAILGVAPNFVLVVIVMASLLLRDFWHILFLLSIAAFSLKFSPSAERDIVAFFLIGLALVVGERKLPWHTLVNGIFLILCATTALYLFVDRMAIVSLMFALELGYNVILTYALYHGLTSFRLFRHR</sequence>
<evidence type="ECO:0000313" key="3">
    <source>
        <dbReference type="Proteomes" id="UP000179057"/>
    </source>
</evidence>
<gene>
    <name evidence="2" type="ORF">A2610_03830</name>
</gene>
<proteinExistence type="predicted"/>
<evidence type="ECO:0000256" key="1">
    <source>
        <dbReference type="SAM" id="Phobius"/>
    </source>
</evidence>
<feature type="transmembrane region" description="Helical" evidence="1">
    <location>
        <begin position="43"/>
        <end position="65"/>
    </location>
</feature>
<evidence type="ECO:0000313" key="2">
    <source>
        <dbReference type="EMBL" id="OGM94015.1"/>
    </source>
</evidence>
<dbReference type="Proteomes" id="UP000179057">
    <property type="component" value="Unassembled WGS sequence"/>
</dbReference>
<protein>
    <recommendedName>
        <fullName evidence="4">Rod shape-determining protein MreD</fullName>
    </recommendedName>
</protein>
<keyword evidence="1" id="KW-1133">Transmembrane helix</keyword>
<keyword evidence="1" id="KW-0472">Membrane</keyword>
<feature type="transmembrane region" description="Helical" evidence="1">
    <location>
        <begin position="16"/>
        <end position="37"/>
    </location>
</feature>
<accession>A0A1F8E234</accession>
<dbReference type="EMBL" id="MGIV01000018">
    <property type="protein sequence ID" value="OGM94015.1"/>
    <property type="molecule type" value="Genomic_DNA"/>
</dbReference>
<name>A0A1F8E234_9BACT</name>
<keyword evidence="1" id="KW-0812">Transmembrane</keyword>
<comment type="caution">
    <text evidence="2">The sequence shown here is derived from an EMBL/GenBank/DDBJ whole genome shotgun (WGS) entry which is preliminary data.</text>
</comment>
<feature type="transmembrane region" description="Helical" evidence="1">
    <location>
        <begin position="128"/>
        <end position="147"/>
    </location>
</feature>
<dbReference type="AlphaFoldDB" id="A0A1F8E234"/>
<feature type="transmembrane region" description="Helical" evidence="1">
    <location>
        <begin position="101"/>
        <end position="121"/>
    </location>
</feature>
<evidence type="ECO:0008006" key="4">
    <source>
        <dbReference type="Google" id="ProtNLM"/>
    </source>
</evidence>